<dbReference type="RefSeq" id="WP_301418055.1">
    <property type="nucleotide sequence ID" value="NZ_CP098023.1"/>
</dbReference>
<evidence type="ECO:0000313" key="2">
    <source>
        <dbReference type="EMBL" id="WKD51104.1"/>
    </source>
</evidence>
<proteinExistence type="predicted"/>
<keyword evidence="3" id="KW-1185">Reference proteome</keyword>
<evidence type="ECO:0000256" key="1">
    <source>
        <dbReference type="SAM" id="MobiDB-lite"/>
    </source>
</evidence>
<dbReference type="Proteomes" id="UP001321520">
    <property type="component" value="Chromosome"/>
</dbReference>
<protein>
    <submittedName>
        <fullName evidence="2">Uncharacterized protein</fullName>
    </submittedName>
</protein>
<sequence length="120" mass="13972">MELTLSINQAKSIEWELNLQQATLFSFILNAAYWADKQDGYWYLSKGKIIEELPILSDKRDTIYRLGTQLIRKGLIDRKVINSGDHYRVTRKGFEWNKAEAGKKSEAPRKNIRGSEKNPR</sequence>
<reference evidence="2 3" key="1">
    <citation type="submission" date="2022-05" db="EMBL/GenBank/DDBJ databases">
        <title>Microbulbifer sp. nov., isolated from sponge.</title>
        <authorList>
            <person name="Gao L."/>
        </authorList>
    </citation>
    <scope>NUCLEOTIDE SEQUENCE [LARGE SCALE GENOMIC DNA]</scope>
    <source>
        <strain evidence="2 3">MI-G</strain>
    </source>
</reference>
<dbReference type="EMBL" id="CP098023">
    <property type="protein sequence ID" value="WKD51104.1"/>
    <property type="molecule type" value="Genomic_DNA"/>
</dbReference>
<accession>A0ABY9EHC9</accession>
<evidence type="ECO:0000313" key="3">
    <source>
        <dbReference type="Proteomes" id="UP001321520"/>
    </source>
</evidence>
<feature type="region of interest" description="Disordered" evidence="1">
    <location>
        <begin position="100"/>
        <end position="120"/>
    </location>
</feature>
<gene>
    <name evidence="2" type="ORF">M8T91_06685</name>
</gene>
<organism evidence="2 3">
    <name type="scientific">Microbulbifer spongiae</name>
    <dbReference type="NCBI Taxonomy" id="2944933"/>
    <lineage>
        <taxon>Bacteria</taxon>
        <taxon>Pseudomonadati</taxon>
        <taxon>Pseudomonadota</taxon>
        <taxon>Gammaproteobacteria</taxon>
        <taxon>Cellvibrionales</taxon>
        <taxon>Microbulbiferaceae</taxon>
        <taxon>Microbulbifer</taxon>
    </lineage>
</organism>
<name>A0ABY9EHC9_9GAMM</name>